<dbReference type="InterPro" id="IPR000594">
    <property type="entry name" value="ThiF_NAD_FAD-bd"/>
</dbReference>
<name>A0A926EPA9_9FIRM</name>
<keyword evidence="3" id="KW-1185">Reference proteome</keyword>
<dbReference type="GO" id="GO:0008641">
    <property type="term" value="F:ubiquitin-like modifier activating enzyme activity"/>
    <property type="evidence" value="ECO:0007669"/>
    <property type="project" value="InterPro"/>
</dbReference>
<protein>
    <submittedName>
        <fullName evidence="2">tRNA threonylcarbamoyladenosine dehydratase</fullName>
    </submittedName>
</protein>
<organism evidence="2 3">
    <name type="scientific">Youxingia wuxianensis</name>
    <dbReference type="NCBI Taxonomy" id="2763678"/>
    <lineage>
        <taxon>Bacteria</taxon>
        <taxon>Bacillati</taxon>
        <taxon>Bacillota</taxon>
        <taxon>Clostridia</taxon>
        <taxon>Eubacteriales</taxon>
        <taxon>Oscillospiraceae</taxon>
        <taxon>Youxingia</taxon>
    </lineage>
</organism>
<dbReference type="InterPro" id="IPR035985">
    <property type="entry name" value="Ubiquitin-activating_enz"/>
</dbReference>
<proteinExistence type="predicted"/>
<evidence type="ECO:0000259" key="1">
    <source>
        <dbReference type="Pfam" id="PF00899"/>
    </source>
</evidence>
<sequence length="239" mass="26053">MNDWLQRTRLLLGEQAVEKLKNAKVALLGLGGVGGACAEALCRAGIGSLMLVDNDKVEISNLNRQTAATRETIGQEKCRVMGARLKAINPEISLVLEKRFYLPQESDFLYDWEPDYVVDAIDTVTAKLHLAQQCYERGIPLIMCLGTGNRLDPGKLRQGKMEDTVGCGCPLARVMRRELKKRGVAGQNVVYSTEEPKNVISAAKDGRHSPASISFVPPVAGYLMAAAVVGELTGYKYGK</sequence>
<gene>
    <name evidence="2" type="ORF">H8705_10570</name>
</gene>
<reference evidence="2" key="1">
    <citation type="submission" date="2020-08" db="EMBL/GenBank/DDBJ databases">
        <title>Genome public.</title>
        <authorList>
            <person name="Liu C."/>
            <person name="Sun Q."/>
        </authorList>
    </citation>
    <scope>NUCLEOTIDE SEQUENCE</scope>
    <source>
        <strain evidence="2">NSJ-64</strain>
    </source>
</reference>
<dbReference type="SUPFAM" id="SSF69572">
    <property type="entry name" value="Activating enzymes of the ubiquitin-like proteins"/>
    <property type="match status" value="1"/>
</dbReference>
<feature type="domain" description="THIF-type NAD/FAD binding fold" evidence="1">
    <location>
        <begin position="9"/>
        <end position="235"/>
    </location>
</feature>
<dbReference type="RefSeq" id="WP_262395743.1">
    <property type="nucleotide sequence ID" value="NZ_JACRTD010000007.1"/>
</dbReference>
<dbReference type="CDD" id="cd00755">
    <property type="entry name" value="YgdL_like"/>
    <property type="match status" value="1"/>
</dbReference>
<dbReference type="GO" id="GO:0061503">
    <property type="term" value="F:tRNA threonylcarbamoyladenosine dehydratase"/>
    <property type="evidence" value="ECO:0007669"/>
    <property type="project" value="TreeGrafter"/>
</dbReference>
<evidence type="ECO:0000313" key="2">
    <source>
        <dbReference type="EMBL" id="MBC8586025.1"/>
    </source>
</evidence>
<dbReference type="InterPro" id="IPR045886">
    <property type="entry name" value="ThiF/MoeB/HesA"/>
</dbReference>
<accession>A0A926EPA9</accession>
<dbReference type="Pfam" id="PF00899">
    <property type="entry name" value="ThiF"/>
    <property type="match status" value="1"/>
</dbReference>
<dbReference type="Proteomes" id="UP000623678">
    <property type="component" value="Unassembled WGS sequence"/>
</dbReference>
<evidence type="ECO:0000313" key="3">
    <source>
        <dbReference type="Proteomes" id="UP000623678"/>
    </source>
</evidence>
<dbReference type="Gene3D" id="3.40.50.720">
    <property type="entry name" value="NAD(P)-binding Rossmann-like Domain"/>
    <property type="match status" value="1"/>
</dbReference>
<dbReference type="EMBL" id="JACRTD010000007">
    <property type="protein sequence ID" value="MBC8586025.1"/>
    <property type="molecule type" value="Genomic_DNA"/>
</dbReference>
<dbReference type="PANTHER" id="PTHR43267:SF1">
    <property type="entry name" value="TRNA THREONYLCARBAMOYLADENOSINE DEHYDRATASE"/>
    <property type="match status" value="1"/>
</dbReference>
<dbReference type="PANTHER" id="PTHR43267">
    <property type="entry name" value="TRNA THREONYLCARBAMOYLADENOSINE DEHYDRATASE"/>
    <property type="match status" value="1"/>
</dbReference>
<dbReference type="AlphaFoldDB" id="A0A926EPA9"/>
<dbReference type="GO" id="GO:0061504">
    <property type="term" value="P:cyclic threonylcarbamoyladenosine biosynthetic process"/>
    <property type="evidence" value="ECO:0007669"/>
    <property type="project" value="TreeGrafter"/>
</dbReference>
<comment type="caution">
    <text evidence="2">The sequence shown here is derived from an EMBL/GenBank/DDBJ whole genome shotgun (WGS) entry which is preliminary data.</text>
</comment>